<dbReference type="EMBL" id="CAJVCH010162871">
    <property type="protein sequence ID" value="CAG7728388.1"/>
    <property type="molecule type" value="Genomic_DNA"/>
</dbReference>
<sequence>MSLLKKSSFVIDPEVSKFPGTRRQEGTLRAQVHAYVNFRLQTNHAVLILFLFSIVLTLVTAALSWKVRDLDLKNQVLESTLQMFICGLEKQMKLDENFAHLCSERNASGTVVVEDGEGYSMEYGERPRVKRDLGSKFDTVDNSTMPMQYSEQGGKVHRSGRGMRGKVLRVGRNLKALKMRVAVLERNLVNLKHSVFHRLDASEPRAAFLYMNADILELTKKNVELIGPWSLASNGTSIGFNDQWLNTISINSDFSTVTVLENGVYFIYAQVLYHFDPTKTSLDEGNNLGFRIALRKNRSKKTIHLAECVTPPLPTKAYLTCFTQVAWYVEQWDELYLENILFTPNAFSTIYSQNSAQTFFGIVKL</sequence>
<dbReference type="InterPro" id="IPR006052">
    <property type="entry name" value="TNF_dom"/>
</dbReference>
<evidence type="ECO:0000313" key="3">
    <source>
        <dbReference type="EMBL" id="CAG7728388.1"/>
    </source>
</evidence>
<feature type="transmembrane region" description="Helical" evidence="1">
    <location>
        <begin position="45"/>
        <end position="65"/>
    </location>
</feature>
<gene>
    <name evidence="3" type="ORF">AFUS01_LOCUS17169</name>
</gene>
<feature type="domain" description="THD" evidence="2">
    <location>
        <begin position="257"/>
        <end position="365"/>
    </location>
</feature>
<evidence type="ECO:0000256" key="1">
    <source>
        <dbReference type="SAM" id="Phobius"/>
    </source>
</evidence>
<dbReference type="GO" id="GO:0006955">
    <property type="term" value="P:immune response"/>
    <property type="evidence" value="ECO:0007669"/>
    <property type="project" value="InterPro"/>
</dbReference>
<name>A0A8J2NVV0_9HEXA</name>
<evidence type="ECO:0000313" key="4">
    <source>
        <dbReference type="Proteomes" id="UP000708208"/>
    </source>
</evidence>
<protein>
    <recommendedName>
        <fullName evidence="2">THD domain-containing protein</fullName>
    </recommendedName>
</protein>
<dbReference type="Pfam" id="PF00229">
    <property type="entry name" value="TNF"/>
    <property type="match status" value="1"/>
</dbReference>
<keyword evidence="4" id="KW-1185">Reference proteome</keyword>
<dbReference type="GO" id="GO:0016020">
    <property type="term" value="C:membrane"/>
    <property type="evidence" value="ECO:0007669"/>
    <property type="project" value="InterPro"/>
</dbReference>
<accession>A0A8J2NVV0</accession>
<reference evidence="3" key="1">
    <citation type="submission" date="2021-06" db="EMBL/GenBank/DDBJ databases">
        <authorList>
            <person name="Hodson N. C."/>
            <person name="Mongue J. A."/>
            <person name="Jaron S. K."/>
        </authorList>
    </citation>
    <scope>NUCLEOTIDE SEQUENCE</scope>
</reference>
<dbReference type="AlphaFoldDB" id="A0A8J2NVV0"/>
<organism evidence="3 4">
    <name type="scientific">Allacma fusca</name>
    <dbReference type="NCBI Taxonomy" id="39272"/>
    <lineage>
        <taxon>Eukaryota</taxon>
        <taxon>Metazoa</taxon>
        <taxon>Ecdysozoa</taxon>
        <taxon>Arthropoda</taxon>
        <taxon>Hexapoda</taxon>
        <taxon>Collembola</taxon>
        <taxon>Symphypleona</taxon>
        <taxon>Sminthuridae</taxon>
        <taxon>Allacma</taxon>
    </lineage>
</organism>
<dbReference type="InterPro" id="IPR021184">
    <property type="entry name" value="TNF_CS"/>
</dbReference>
<dbReference type="GO" id="GO:0005164">
    <property type="term" value="F:tumor necrosis factor receptor binding"/>
    <property type="evidence" value="ECO:0007669"/>
    <property type="project" value="InterPro"/>
</dbReference>
<comment type="caution">
    <text evidence="3">The sequence shown here is derived from an EMBL/GenBank/DDBJ whole genome shotgun (WGS) entry which is preliminary data.</text>
</comment>
<dbReference type="Proteomes" id="UP000708208">
    <property type="component" value="Unassembled WGS sequence"/>
</dbReference>
<proteinExistence type="predicted"/>
<dbReference type="OrthoDB" id="5947373at2759"/>
<evidence type="ECO:0000259" key="2">
    <source>
        <dbReference type="Pfam" id="PF00229"/>
    </source>
</evidence>
<keyword evidence="1" id="KW-0472">Membrane</keyword>
<keyword evidence="1" id="KW-1133">Transmembrane helix</keyword>
<keyword evidence="1" id="KW-0812">Transmembrane</keyword>
<dbReference type="PROSITE" id="PS00251">
    <property type="entry name" value="THD_1"/>
    <property type="match status" value="1"/>
</dbReference>